<dbReference type="PANTHER" id="PTHR33408:SF4">
    <property type="entry name" value="TRANSPOSASE DDE DOMAIN-CONTAINING PROTEIN"/>
    <property type="match status" value="1"/>
</dbReference>
<name>A0A6J4P9L1_9ACTN</name>
<feature type="domain" description="Transposase InsH N-terminal" evidence="1">
    <location>
        <begin position="17"/>
        <end position="113"/>
    </location>
</feature>
<gene>
    <name evidence="3" type="ORF">AVDCRST_MAG03-1422</name>
</gene>
<dbReference type="EMBL" id="CADCUT010000084">
    <property type="protein sequence ID" value="CAA9404167.1"/>
    <property type="molecule type" value="Genomic_DNA"/>
</dbReference>
<dbReference type="AlphaFoldDB" id="A0A6J4P9L1"/>
<accession>A0A6J4P9L1</accession>
<organism evidence="3">
    <name type="scientific">uncultured Rubrobacteraceae bacterium</name>
    <dbReference type="NCBI Taxonomy" id="349277"/>
    <lineage>
        <taxon>Bacteria</taxon>
        <taxon>Bacillati</taxon>
        <taxon>Actinomycetota</taxon>
        <taxon>Rubrobacteria</taxon>
        <taxon>Rubrobacterales</taxon>
        <taxon>Rubrobacteraceae</taxon>
        <taxon>environmental samples</taxon>
    </lineage>
</organism>
<dbReference type="InterPro" id="IPR008490">
    <property type="entry name" value="Transposase_InsH_N"/>
</dbReference>
<proteinExistence type="predicted"/>
<evidence type="ECO:0000313" key="3">
    <source>
        <dbReference type="EMBL" id="CAA9404167.1"/>
    </source>
</evidence>
<dbReference type="Pfam" id="PF05598">
    <property type="entry name" value="DUF772"/>
    <property type="match status" value="1"/>
</dbReference>
<dbReference type="NCBIfam" id="NF033551">
    <property type="entry name" value="transpos_IS1182"/>
    <property type="match status" value="1"/>
</dbReference>
<dbReference type="PANTHER" id="PTHR33408">
    <property type="entry name" value="TRANSPOSASE"/>
    <property type="match status" value="1"/>
</dbReference>
<dbReference type="InterPro" id="IPR025668">
    <property type="entry name" value="Tnp_DDE_dom"/>
</dbReference>
<reference evidence="3" key="1">
    <citation type="submission" date="2020-02" db="EMBL/GenBank/DDBJ databases">
        <authorList>
            <person name="Meier V. D."/>
        </authorList>
    </citation>
    <scope>NUCLEOTIDE SEQUENCE</scope>
    <source>
        <strain evidence="3">AVDCRST_MAG03</strain>
    </source>
</reference>
<evidence type="ECO:0000259" key="2">
    <source>
        <dbReference type="Pfam" id="PF13751"/>
    </source>
</evidence>
<sequence length="529" mass="61141">MMGIKERRFDPLPHEISLEDLVPQDSFYRRLEAALDLSFIRDLVRPLYARGGRPSVDPVVFFRLQIVLFFEGLRSERELMRVAADRLSVRWYLGYDLHEPLPDHSNLTRTRERFGLRVFRRFFEEIVEMCVEAGLVRGEDLYFDATKVDANASLDSIAPRFAVEEHLDSLFERELAGAVTDGAREPLEELRALPAAHEEDLLAENAAQEDWISRNGRQRREIKGVWYKRTADFLASKTDPDASPMKRRDSKGSHLGYYAHYAVDGGKARIIVNALVTPFEVSENAPLLDLLWRSVFRWRLRPAQVTGDTAYGTTENIAAVERAGIRAYVPLTGAGKARPYFSKEEFAYDPERDLYRCPAGETLSPRTKNKARRLTVYKANSGTCEACELRTKCTDNKTGRQVLRYFDERYVDRVRAYRGTFPYEKALRKRRVWVEPLFAEAKDWHGLRRFRLRRLEKVNMETLLIAAGQNVKRLLTFGHRHPRRTAQAAALRSPSRPTFYAARARRKGCFRPPTRPVQDLLQQPVDFSH</sequence>
<protein>
    <submittedName>
        <fullName evidence="3">Mobile element protein</fullName>
    </submittedName>
</protein>
<feature type="domain" description="Transposase DDE" evidence="2">
    <location>
        <begin position="357"/>
        <end position="475"/>
    </location>
</feature>
<dbReference type="InterPro" id="IPR047629">
    <property type="entry name" value="IS1182_transpos"/>
</dbReference>
<evidence type="ECO:0000259" key="1">
    <source>
        <dbReference type="Pfam" id="PF05598"/>
    </source>
</evidence>
<dbReference type="Pfam" id="PF13751">
    <property type="entry name" value="DDE_Tnp_1_6"/>
    <property type="match status" value="1"/>
</dbReference>